<dbReference type="Gene3D" id="3.20.20.100">
    <property type="entry name" value="NADP-dependent oxidoreductase domain"/>
    <property type="match status" value="1"/>
</dbReference>
<gene>
    <name evidence="4" type="ORF">ENU08_06885</name>
    <name evidence="3" type="ORF">ENU41_04475</name>
</gene>
<dbReference type="Pfam" id="PF00248">
    <property type="entry name" value="Aldo_ket_red"/>
    <property type="match status" value="1"/>
</dbReference>
<keyword evidence="1" id="KW-0560">Oxidoreductase</keyword>
<dbReference type="GO" id="GO:0016491">
    <property type="term" value="F:oxidoreductase activity"/>
    <property type="evidence" value="ECO:0007669"/>
    <property type="project" value="UniProtKB-KW"/>
</dbReference>
<dbReference type="InterPro" id="IPR036812">
    <property type="entry name" value="NAD(P)_OxRdtase_dom_sf"/>
</dbReference>
<protein>
    <submittedName>
        <fullName evidence="4">Aldo/keto reductase</fullName>
    </submittedName>
</protein>
<dbReference type="AlphaFoldDB" id="A0A7C4NPQ5"/>
<dbReference type="EMBL" id="DTCK01000029">
    <property type="protein sequence ID" value="HGQ35914.1"/>
    <property type="molecule type" value="Genomic_DNA"/>
</dbReference>
<evidence type="ECO:0000313" key="4">
    <source>
        <dbReference type="EMBL" id="HGQ64951.1"/>
    </source>
</evidence>
<organism evidence="4">
    <name type="scientific">Ignisphaera aggregans</name>
    <dbReference type="NCBI Taxonomy" id="334771"/>
    <lineage>
        <taxon>Archaea</taxon>
        <taxon>Thermoproteota</taxon>
        <taxon>Thermoprotei</taxon>
        <taxon>Desulfurococcales</taxon>
        <taxon>Desulfurococcaceae</taxon>
        <taxon>Ignisphaera</taxon>
    </lineage>
</organism>
<dbReference type="EMBL" id="DTBD01000063">
    <property type="protein sequence ID" value="HGQ64951.1"/>
    <property type="molecule type" value="Genomic_DNA"/>
</dbReference>
<sequence length="346" mass="39471">MKYVKLSNNTGLKVSAICLGTWFLPRRTEKDEYGVYLVDIDETKRVLKKAYDSGLNFIDTANRYHGAASPIPLTHVGYSEMLLGKLVKELGMDREALVIATKVGNKMAERPNGEGLSRKHVMWQVKESLKRLDMDYIDVYYAHRYDPGTPPFEVMSVFNDLVRRGLVLYIGMSNIPAHILVEYQMIAEKYGFEPVSILQYKYNWLERDIEEDIIPVAKRFGIGLTVYSPLARGILTGKYIDSSTRKWIIPPGSRGEIDEKLRNTFTEENLKILLSFLDLAKTKGITPTQLAIAWIFKKSEELELPIIPIVSVSSTQQLEEIIEAVNVNLTDDDMRFLNEINPNQTI</sequence>
<dbReference type="CDD" id="cd19079">
    <property type="entry name" value="AKR_EcYajO-like"/>
    <property type="match status" value="1"/>
</dbReference>
<dbReference type="InterPro" id="IPR023210">
    <property type="entry name" value="NADP_OxRdtase_dom"/>
</dbReference>
<feature type="domain" description="NADP-dependent oxidoreductase" evidence="2">
    <location>
        <begin position="17"/>
        <end position="341"/>
    </location>
</feature>
<name>A0A7C4NPQ5_9CREN</name>
<dbReference type="PANTHER" id="PTHR43364">
    <property type="entry name" value="NADH-SPECIFIC METHYLGLYOXAL REDUCTASE-RELATED"/>
    <property type="match status" value="1"/>
</dbReference>
<proteinExistence type="predicted"/>
<dbReference type="InterPro" id="IPR050523">
    <property type="entry name" value="AKR_Detox_Biosynth"/>
</dbReference>
<comment type="caution">
    <text evidence="4">The sequence shown here is derived from an EMBL/GenBank/DDBJ whole genome shotgun (WGS) entry which is preliminary data.</text>
</comment>
<dbReference type="PANTHER" id="PTHR43364:SF4">
    <property type="entry name" value="NAD(P)-LINKED OXIDOREDUCTASE SUPERFAMILY PROTEIN"/>
    <property type="match status" value="1"/>
</dbReference>
<accession>A0A7C4NPQ5</accession>
<evidence type="ECO:0000313" key="3">
    <source>
        <dbReference type="EMBL" id="HGQ35914.1"/>
    </source>
</evidence>
<evidence type="ECO:0000259" key="2">
    <source>
        <dbReference type="Pfam" id="PF00248"/>
    </source>
</evidence>
<dbReference type="SUPFAM" id="SSF51430">
    <property type="entry name" value="NAD(P)-linked oxidoreductase"/>
    <property type="match status" value="1"/>
</dbReference>
<reference evidence="4" key="1">
    <citation type="journal article" date="2020" name="mSystems">
        <title>Genome- and Community-Level Interaction Insights into Carbon Utilization and Element Cycling Functions of Hydrothermarchaeota in Hydrothermal Sediment.</title>
        <authorList>
            <person name="Zhou Z."/>
            <person name="Liu Y."/>
            <person name="Xu W."/>
            <person name="Pan J."/>
            <person name="Luo Z.H."/>
            <person name="Li M."/>
        </authorList>
    </citation>
    <scope>NUCLEOTIDE SEQUENCE [LARGE SCALE GENOMIC DNA]</scope>
    <source>
        <strain evidence="4">SpSt-637</strain>
        <strain evidence="3">SpSt-667</strain>
    </source>
</reference>
<evidence type="ECO:0000256" key="1">
    <source>
        <dbReference type="ARBA" id="ARBA00023002"/>
    </source>
</evidence>